<dbReference type="InterPro" id="IPR013783">
    <property type="entry name" value="Ig-like_fold"/>
</dbReference>
<dbReference type="SUPFAM" id="SSF49265">
    <property type="entry name" value="Fibronectin type III"/>
    <property type="match status" value="1"/>
</dbReference>
<protein>
    <recommendedName>
        <fullName evidence="3">Fibronectin type-III domain-containing protein</fullName>
    </recommendedName>
</protein>
<dbReference type="SMART" id="SM00060">
    <property type="entry name" value="FN3"/>
    <property type="match status" value="1"/>
</dbReference>
<reference evidence="4" key="1">
    <citation type="submission" date="2018-05" db="EMBL/GenBank/DDBJ databases">
        <authorList>
            <person name="Lanie J.A."/>
            <person name="Ng W.-L."/>
            <person name="Kazmierczak K.M."/>
            <person name="Andrzejewski T.M."/>
            <person name="Davidsen T.M."/>
            <person name="Wayne K.J."/>
            <person name="Tettelin H."/>
            <person name="Glass J.I."/>
            <person name="Rusch D."/>
            <person name="Podicherti R."/>
            <person name="Tsui H.-C.T."/>
            <person name="Winkler M.E."/>
        </authorList>
    </citation>
    <scope>NUCLEOTIDE SEQUENCE</scope>
    <source>
        <strain evidence="4">KNB</strain>
    </source>
</reference>
<feature type="domain" description="Fibronectin type-III" evidence="3">
    <location>
        <begin position="515"/>
        <end position="605"/>
    </location>
</feature>
<evidence type="ECO:0000256" key="1">
    <source>
        <dbReference type="SAM" id="MobiDB-lite"/>
    </source>
</evidence>
<dbReference type="EMBL" id="LS423452">
    <property type="protein sequence ID" value="SPS06322.1"/>
    <property type="molecule type" value="Genomic_DNA"/>
</dbReference>
<dbReference type="Gene3D" id="2.60.120.380">
    <property type="match status" value="1"/>
</dbReference>
<evidence type="ECO:0000313" key="4">
    <source>
        <dbReference type="EMBL" id="SPS06322.1"/>
    </source>
</evidence>
<proteinExistence type="predicted"/>
<feature type="chain" id="PRO_5016176873" description="Fibronectin type-III domain-containing protein" evidence="2">
    <location>
        <begin position="27"/>
        <end position="721"/>
    </location>
</feature>
<gene>
    <name evidence="4" type="ORF">NITFAB_1912</name>
</gene>
<sequence length="721" mass="75917">MTAQLNPSGRALSLALMLFFAPFASAESIPNNPGRMYGKTVPFTIQDLPASRLRADLENIPSQAQKNALQRLHEITFPAADTAFLRVDPEGGVFYEDPLPPAAPPQSTKFKNQEISGGGGTIEETVSPVISDKAFKLHSKPGASRVVYVNMAGATVTGTIWNRNSGFSTLYMLPYSIDSDYTTFTQTELDSIAETWKRIAEDFAPFDVDVTTEKPASFGPSVGHILVTRKADQYGNSIYNCSCGGVAYLNVWGASNYPYYQPALVFTDGVGTGPHNISEAASHEMGHNLSLSHDGTSSSGYYSGQGSGNVDWAPIMGVGYYGQVTQWSKGEYSGANNTQDDLALISSRLNYPPDDHENINYANATPLKVTDFINVYSTTPVLDPDNVNPDNKGVIENRNDVDLFFVDAGTGTVDLTVTPVWLDVFTTQSYRGANPDIKATLYDAAGNIVAQHDPVTDTYARINTSVDAGAYFLAIEGVGVGDPLVAGYSDYASIGQYFINGTVPASIPDTVYPTSPAMASIVAASSTSIAMTSTIATDDRGSVQYQFHCVSGGTGCADSGWQASTSYTATGLAPGTSYAFQVRARDLAGNTTGYSASVTASTLASPVVHIGDLDNASTKTSKNWTAVVPIQVHDAAHSPVSGAVVNGTWSTGTTGTGSCTTSGTGQCSISKANLKTTLSSVKFTVTGISKSGNTYAATSNHDPDSSGKDASTGTVITVVKP</sequence>
<feature type="signal peptide" evidence="2">
    <location>
        <begin position="1"/>
        <end position="26"/>
    </location>
</feature>
<organism evidence="4">
    <name type="scientific">Candidatus Nitrotoga fabula</name>
    <dbReference type="NCBI Taxonomy" id="2182327"/>
    <lineage>
        <taxon>Bacteria</taxon>
        <taxon>Pseudomonadati</taxon>
        <taxon>Pseudomonadota</taxon>
        <taxon>Betaproteobacteria</taxon>
        <taxon>Nitrosomonadales</taxon>
        <taxon>Gallionellaceae</taxon>
        <taxon>Candidatus Nitrotoga</taxon>
    </lineage>
</organism>
<dbReference type="CDD" id="cd00063">
    <property type="entry name" value="FN3"/>
    <property type="match status" value="1"/>
</dbReference>
<accession>A0A2X0R8D2</accession>
<feature type="region of interest" description="Disordered" evidence="1">
    <location>
        <begin position="693"/>
        <end position="721"/>
    </location>
</feature>
<evidence type="ECO:0000259" key="3">
    <source>
        <dbReference type="PROSITE" id="PS50853"/>
    </source>
</evidence>
<dbReference type="Gene3D" id="2.60.40.10">
    <property type="entry name" value="Immunoglobulins"/>
    <property type="match status" value="1"/>
</dbReference>
<keyword evidence="2" id="KW-0732">Signal</keyword>
<dbReference type="SUPFAM" id="SSF55486">
    <property type="entry name" value="Metalloproteases ('zincins'), catalytic domain"/>
    <property type="match status" value="1"/>
</dbReference>
<feature type="region of interest" description="Disordered" evidence="1">
    <location>
        <begin position="101"/>
        <end position="123"/>
    </location>
</feature>
<dbReference type="AlphaFoldDB" id="A0A2X0R8D2"/>
<feature type="compositionally biased region" description="Polar residues" evidence="1">
    <location>
        <begin position="105"/>
        <end position="115"/>
    </location>
</feature>
<dbReference type="InterPro" id="IPR036116">
    <property type="entry name" value="FN3_sf"/>
</dbReference>
<dbReference type="PROSITE" id="PS50853">
    <property type="entry name" value="FN3"/>
    <property type="match status" value="1"/>
</dbReference>
<evidence type="ECO:0000256" key="2">
    <source>
        <dbReference type="SAM" id="SignalP"/>
    </source>
</evidence>
<dbReference type="InterPro" id="IPR003961">
    <property type="entry name" value="FN3_dom"/>
</dbReference>
<name>A0A2X0R8D2_9PROT</name>